<dbReference type="Pfam" id="PF04172">
    <property type="entry name" value="LrgB"/>
    <property type="match status" value="1"/>
</dbReference>
<dbReference type="AlphaFoldDB" id="A0A0C1LXW4"/>
<dbReference type="GeneID" id="74913592"/>
<dbReference type="NCBIfam" id="NF003291">
    <property type="entry name" value="PRK04288.1"/>
    <property type="match status" value="1"/>
</dbReference>
<organism evidence="6 7">
    <name type="scientific">Fructilactobacillus fructivorans</name>
    <dbReference type="NCBI Taxonomy" id="1614"/>
    <lineage>
        <taxon>Bacteria</taxon>
        <taxon>Bacillati</taxon>
        <taxon>Bacillota</taxon>
        <taxon>Bacilli</taxon>
        <taxon>Lactobacillales</taxon>
        <taxon>Lactobacillaceae</taxon>
        <taxon>Fructilactobacillus</taxon>
    </lineage>
</organism>
<dbReference type="OrthoDB" id="9811701at2"/>
<evidence type="ECO:0000313" key="7">
    <source>
        <dbReference type="Proteomes" id="UP000031397"/>
    </source>
</evidence>
<keyword evidence="2 5" id="KW-0812">Transmembrane</keyword>
<accession>A0A0C1LXW4</accession>
<dbReference type="PANTHER" id="PTHR30249">
    <property type="entry name" value="PUTATIVE SEROTONIN TRANSPORTER"/>
    <property type="match status" value="1"/>
</dbReference>
<gene>
    <name evidence="6" type="ORF">LfDm3_0927</name>
</gene>
<feature type="transmembrane region" description="Helical" evidence="5">
    <location>
        <begin position="220"/>
        <end position="243"/>
    </location>
</feature>
<evidence type="ECO:0000256" key="1">
    <source>
        <dbReference type="ARBA" id="ARBA00004141"/>
    </source>
</evidence>
<proteinExistence type="predicted"/>
<comment type="subcellular location">
    <subcellularLocation>
        <location evidence="1">Membrane</location>
        <topology evidence="1">Multi-pass membrane protein</topology>
    </subcellularLocation>
</comment>
<evidence type="ECO:0000256" key="3">
    <source>
        <dbReference type="ARBA" id="ARBA00022989"/>
    </source>
</evidence>
<feature type="transmembrane region" description="Helical" evidence="5">
    <location>
        <begin position="104"/>
        <end position="126"/>
    </location>
</feature>
<keyword evidence="4 5" id="KW-0472">Membrane</keyword>
<protein>
    <submittedName>
        <fullName evidence="6">LrgA-associated membrane protein LrgB</fullName>
    </submittedName>
</protein>
<dbReference type="EMBL" id="JOJZ01000019">
    <property type="protein sequence ID" value="KID41685.1"/>
    <property type="molecule type" value="Genomic_DNA"/>
</dbReference>
<reference evidence="6 7" key="1">
    <citation type="submission" date="2014-06" db="EMBL/GenBank/DDBJ databases">
        <title>Functional and comparative genomic analyses of the Drosophila gut microbiota identify candidate symbiosis factors.</title>
        <authorList>
            <person name="Newell P.D."/>
            <person name="Chaston J.M."/>
            <person name="Douglas A.E."/>
        </authorList>
    </citation>
    <scope>NUCLEOTIDE SEQUENCE [LARGE SCALE GENOMIC DNA]</scope>
    <source>
        <strain evidence="6 7">DmCS_002</strain>
    </source>
</reference>
<dbReference type="RefSeq" id="WP_039144514.1">
    <property type="nucleotide sequence ID" value="NZ_JOJZ01000019.1"/>
</dbReference>
<dbReference type="PATRIC" id="fig|1614.7.peg.882"/>
<evidence type="ECO:0000313" key="6">
    <source>
        <dbReference type="EMBL" id="KID41685.1"/>
    </source>
</evidence>
<dbReference type="GO" id="GO:0016020">
    <property type="term" value="C:membrane"/>
    <property type="evidence" value="ECO:0007669"/>
    <property type="project" value="UniProtKB-SubCell"/>
</dbReference>
<feature type="transmembrane region" description="Helical" evidence="5">
    <location>
        <begin position="12"/>
        <end position="30"/>
    </location>
</feature>
<keyword evidence="7" id="KW-1185">Reference proteome</keyword>
<evidence type="ECO:0000256" key="5">
    <source>
        <dbReference type="SAM" id="Phobius"/>
    </source>
</evidence>
<keyword evidence="3 5" id="KW-1133">Transmembrane helix</keyword>
<feature type="transmembrane region" description="Helical" evidence="5">
    <location>
        <begin position="78"/>
        <end position="95"/>
    </location>
</feature>
<sequence>MQAELLKFLGNPMFGIALSLVVYLIGSFLFKKFNGFFLFQPLFVGMVLGIFVLWLMSKATGVNVTWIYTNLYKPGGDIIFWFLFPTTIAFAVPLFKRNDIVKKYWFEIILSLIIGLTISVIIMYFVSKLIGLNKSEIASMLPQAATTAVAMPIAQGIHGVPAITAMACILNAVIIYALGDWIIKLFHLKNPIGIGLGLGTAGHTMGSAKALELGEVQGSMAAIAVVIISVVVDIIVPLFANIVHL</sequence>
<feature type="transmembrane region" description="Helical" evidence="5">
    <location>
        <begin position="159"/>
        <end position="179"/>
    </location>
</feature>
<dbReference type="PANTHER" id="PTHR30249:SF0">
    <property type="entry name" value="PLASTIDAL GLYCOLATE_GLYCERATE TRANSLOCATOR 1, CHLOROPLASTIC"/>
    <property type="match status" value="1"/>
</dbReference>
<dbReference type="InterPro" id="IPR007300">
    <property type="entry name" value="CidB/LrgB"/>
</dbReference>
<feature type="transmembrane region" description="Helical" evidence="5">
    <location>
        <begin position="191"/>
        <end position="208"/>
    </location>
</feature>
<evidence type="ECO:0000256" key="4">
    <source>
        <dbReference type="ARBA" id="ARBA00023136"/>
    </source>
</evidence>
<evidence type="ECO:0000256" key="2">
    <source>
        <dbReference type="ARBA" id="ARBA00022692"/>
    </source>
</evidence>
<dbReference type="Proteomes" id="UP000031397">
    <property type="component" value="Unassembled WGS sequence"/>
</dbReference>
<feature type="transmembrane region" description="Helical" evidence="5">
    <location>
        <begin position="37"/>
        <end position="56"/>
    </location>
</feature>
<name>A0A0C1LXW4_9LACO</name>
<comment type="caution">
    <text evidence="6">The sequence shown here is derived from an EMBL/GenBank/DDBJ whole genome shotgun (WGS) entry which is preliminary data.</text>
</comment>